<organism evidence="1 2">
    <name type="scientific">Sphaerisporangium krabiense</name>
    <dbReference type="NCBI Taxonomy" id="763782"/>
    <lineage>
        <taxon>Bacteria</taxon>
        <taxon>Bacillati</taxon>
        <taxon>Actinomycetota</taxon>
        <taxon>Actinomycetes</taxon>
        <taxon>Streptosporangiales</taxon>
        <taxon>Streptosporangiaceae</taxon>
        <taxon>Sphaerisporangium</taxon>
    </lineage>
</organism>
<dbReference type="EMBL" id="JACHBR010000001">
    <property type="protein sequence ID" value="MBB5627112.1"/>
    <property type="molecule type" value="Genomic_DNA"/>
</dbReference>
<evidence type="ECO:0000313" key="1">
    <source>
        <dbReference type="EMBL" id="MBB5627112.1"/>
    </source>
</evidence>
<name>A0A7W9DQ28_9ACTN</name>
<evidence type="ECO:0000313" key="2">
    <source>
        <dbReference type="Proteomes" id="UP000588112"/>
    </source>
</evidence>
<comment type="caution">
    <text evidence="1">The sequence shown here is derived from an EMBL/GenBank/DDBJ whole genome shotgun (WGS) entry which is preliminary data.</text>
</comment>
<reference evidence="1 2" key="1">
    <citation type="submission" date="2020-08" db="EMBL/GenBank/DDBJ databases">
        <title>Sequencing the genomes of 1000 actinobacteria strains.</title>
        <authorList>
            <person name="Klenk H.-P."/>
        </authorList>
    </citation>
    <scope>NUCLEOTIDE SEQUENCE [LARGE SCALE GENOMIC DNA]</scope>
    <source>
        <strain evidence="1 2">DSM 45790</strain>
    </source>
</reference>
<proteinExistence type="predicted"/>
<protein>
    <submittedName>
        <fullName evidence="1">Uncharacterized protein</fullName>
    </submittedName>
</protein>
<sequence>MAACLYGPQCFPAKELDLMSTAHSGATDRDAPA</sequence>
<accession>A0A7W9DQ28</accession>
<keyword evidence="2" id="KW-1185">Reference proteome</keyword>
<dbReference type="Proteomes" id="UP000588112">
    <property type="component" value="Unassembled WGS sequence"/>
</dbReference>
<dbReference type="AlphaFoldDB" id="A0A7W9DQ28"/>
<gene>
    <name evidence="1" type="ORF">BJ981_002811</name>
</gene>